<evidence type="ECO:0000313" key="3">
    <source>
        <dbReference type="Proteomes" id="UP000509301"/>
    </source>
</evidence>
<dbReference type="Proteomes" id="UP000509301">
    <property type="component" value="Chromosome"/>
</dbReference>
<keyword evidence="1" id="KW-0472">Membrane</keyword>
<dbReference type="KEGG" id="mten:GWK48_01735"/>
<gene>
    <name evidence="2" type="ORF">GWK48_01735</name>
</gene>
<proteinExistence type="predicted"/>
<keyword evidence="1" id="KW-1133">Transmembrane helix</keyword>
<protein>
    <submittedName>
        <fullName evidence="2">Uncharacterized protein</fullName>
    </submittedName>
</protein>
<accession>A0A6N0NSW9</accession>
<dbReference type="OrthoDB" id="34712at2157"/>
<feature type="transmembrane region" description="Helical" evidence="1">
    <location>
        <begin position="12"/>
        <end position="37"/>
    </location>
</feature>
<keyword evidence="3" id="KW-1185">Reference proteome</keyword>
<organism evidence="2 3">
    <name type="scientific">Metallosphaera tengchongensis</name>
    <dbReference type="NCBI Taxonomy" id="1532350"/>
    <lineage>
        <taxon>Archaea</taxon>
        <taxon>Thermoproteota</taxon>
        <taxon>Thermoprotei</taxon>
        <taxon>Sulfolobales</taxon>
        <taxon>Sulfolobaceae</taxon>
        <taxon>Metallosphaera</taxon>
    </lineage>
</organism>
<evidence type="ECO:0000256" key="1">
    <source>
        <dbReference type="SAM" id="Phobius"/>
    </source>
</evidence>
<evidence type="ECO:0000313" key="2">
    <source>
        <dbReference type="EMBL" id="QKQ99284.1"/>
    </source>
</evidence>
<dbReference type="GeneID" id="55640627"/>
<sequence>MKLIYIGKNRKKGISGIIASLVLVIVFISTVTVTLYIENQTFNGLNTVSKQLLNTPSTLIELPGDQVYSNRPVSIKYVIYPNGQIQEENLKITSTPMDISGVLGGFGWALLVTSDGQSFNISNIKLLSDANSAYFGLNLPPGSMIGGYSIDYNGNLFYYIPGQYQAGDEIPSSLQSYVSSQFTNFDPTNTVSTGLSYTYSHQFLYGALFNSSILFPFYNGSSLTFGITWILGDLQEKGLTFTAVTPYATFCSVPLENYMDMGYFSLPLSLNILSPQGNEYIWIEYHSYSYSTLFYDRFLNIYGASNLMDNPDIGYFVVNVNGYVGRAESQIFPNGITLTILDTPKGIEFLANGKPILFNEIQGYGKTLYDTAFFPVHLIHGEAVVNLPAGTPVNYGNYEINGRPVILLSSLQLGSSIALNPPNGTVIQLGTGCISEINTGVYDQLFGEYLYFYKVNVTLDSTFGTDVLAEPVDFSGNQYYIGYWNAFSLEDQPLIIQPGIHTYTFYFGATEGEASLNKNEIYTISLPLSMGTNLYLNVNAT</sequence>
<reference evidence="2 3" key="1">
    <citation type="submission" date="2020-02" db="EMBL/GenBank/DDBJ databases">
        <title>Comparative genome analysis reveals the metabolism and evolution of the thermophilic archaeal genus Metallosphaera.</title>
        <authorList>
            <person name="Jiang C."/>
        </authorList>
    </citation>
    <scope>NUCLEOTIDE SEQUENCE [LARGE SCALE GENOMIC DNA]</scope>
    <source>
        <strain evidence="2 3">Ric-A</strain>
    </source>
</reference>
<dbReference type="EMBL" id="CP049074">
    <property type="protein sequence ID" value="QKQ99284.1"/>
    <property type="molecule type" value="Genomic_DNA"/>
</dbReference>
<dbReference type="RefSeq" id="WP_174629039.1">
    <property type="nucleotide sequence ID" value="NZ_CP049074.1"/>
</dbReference>
<name>A0A6N0NSW9_9CREN</name>
<dbReference type="AlphaFoldDB" id="A0A6N0NSW9"/>
<keyword evidence="1" id="KW-0812">Transmembrane</keyword>